<reference evidence="4 5" key="1">
    <citation type="submission" date="2016-07" db="EMBL/GenBank/DDBJ databases">
        <title>Draft Genome Sequence of Oceanisphaera psychrotolerans, isolated from coastal sediment samples.</title>
        <authorList>
            <person name="Zhuo S."/>
            <person name="Ruan Z."/>
        </authorList>
    </citation>
    <scope>NUCLEOTIDE SEQUENCE [LARGE SCALE GENOMIC DNA]</scope>
    <source>
        <strain evidence="4 5">LAM-WHM-ZC</strain>
    </source>
</reference>
<dbReference type="PANTHER" id="PTHR30592:SF1">
    <property type="entry name" value="SULFUR CARRIER PROTEIN FDHD"/>
    <property type="match status" value="1"/>
</dbReference>
<dbReference type="PANTHER" id="PTHR30592">
    <property type="entry name" value="FORMATE DEHYDROGENASE"/>
    <property type="match status" value="1"/>
</dbReference>
<comment type="caution">
    <text evidence="4">The sequence shown here is derived from an EMBL/GenBank/DDBJ whole genome shotgun (WGS) entry which is preliminary data.</text>
</comment>
<dbReference type="HAMAP" id="MF_00187">
    <property type="entry name" value="FdhD"/>
    <property type="match status" value="1"/>
</dbReference>
<evidence type="ECO:0000313" key="4">
    <source>
        <dbReference type="EMBL" id="OIN09121.1"/>
    </source>
</evidence>
<protein>
    <recommendedName>
        <fullName evidence="3">Sulfur carrier protein FdhD</fullName>
    </recommendedName>
</protein>
<sequence length="281" mass="29950">MSAQQSRTPTAGVISAEVERSRQGSLSRQQDLVAEEVPVALVYNGISHAVMMASPLDLEDFVLGFSLTEGIIDRPGQIYGMELSQQPLGIEIEIELSSECFLKLKEKRRALTGRTGCGLCGRESLVQALPPAPRVSAAALPELTVIARAGEQLQERQTLHRLSGAVHAAASFDQAGRLLAVREDVGRHNALDKLIGAQLSGSAPVAGFIMVTSRASYEMVHKCAMLGVATLVAVSAPTSLAIDYARQSGMNLLGFTRGDNSVIYHRAADTRPCDTLPDLSA</sequence>
<dbReference type="STRING" id="1414654.BFR47_02270"/>
<keyword evidence="2 3" id="KW-0501">Molybdenum cofactor biosynthesis</keyword>
<dbReference type="AlphaFoldDB" id="A0A1J4QCQ5"/>
<dbReference type="PIRSF" id="PIRSF015626">
    <property type="entry name" value="FdhD"/>
    <property type="match status" value="1"/>
</dbReference>
<dbReference type="Pfam" id="PF02634">
    <property type="entry name" value="FdhD-NarQ"/>
    <property type="match status" value="1"/>
</dbReference>
<evidence type="ECO:0000256" key="1">
    <source>
        <dbReference type="ARBA" id="ARBA00022490"/>
    </source>
</evidence>
<accession>A0A1J4QCQ5</accession>
<comment type="function">
    <text evidence="3">Required for formate dehydrogenase (FDH) activity. Acts as a sulfur carrier protein that transfers sulfur from IscS to the molybdenum cofactor prior to its insertion into FDH.</text>
</comment>
<dbReference type="SUPFAM" id="SSF53927">
    <property type="entry name" value="Cytidine deaminase-like"/>
    <property type="match status" value="1"/>
</dbReference>
<dbReference type="InterPro" id="IPR003786">
    <property type="entry name" value="FdhD"/>
</dbReference>
<dbReference type="GO" id="GO:0006777">
    <property type="term" value="P:Mo-molybdopterin cofactor biosynthetic process"/>
    <property type="evidence" value="ECO:0007669"/>
    <property type="project" value="UniProtKB-UniRule"/>
</dbReference>
<dbReference type="Gene3D" id="3.40.140.10">
    <property type="entry name" value="Cytidine Deaminase, domain 2"/>
    <property type="match status" value="1"/>
</dbReference>
<dbReference type="RefSeq" id="WP_071472789.1">
    <property type="nucleotide sequence ID" value="NZ_MDKE01000022.1"/>
</dbReference>
<dbReference type="GO" id="GO:0016783">
    <property type="term" value="F:sulfurtransferase activity"/>
    <property type="evidence" value="ECO:0007669"/>
    <property type="project" value="InterPro"/>
</dbReference>
<dbReference type="NCBIfam" id="TIGR00129">
    <property type="entry name" value="fdhD_narQ"/>
    <property type="match status" value="1"/>
</dbReference>
<feature type="active site" description="Cysteine persulfide intermediate" evidence="3">
    <location>
        <position position="117"/>
    </location>
</feature>
<keyword evidence="5" id="KW-1185">Reference proteome</keyword>
<dbReference type="Proteomes" id="UP000243073">
    <property type="component" value="Unassembled WGS sequence"/>
</dbReference>
<dbReference type="GO" id="GO:0097163">
    <property type="term" value="F:sulfur carrier activity"/>
    <property type="evidence" value="ECO:0007669"/>
    <property type="project" value="UniProtKB-UniRule"/>
</dbReference>
<dbReference type="Gene3D" id="3.10.20.10">
    <property type="match status" value="1"/>
</dbReference>
<evidence type="ECO:0000256" key="2">
    <source>
        <dbReference type="ARBA" id="ARBA00023150"/>
    </source>
</evidence>
<dbReference type="GO" id="GO:0005737">
    <property type="term" value="C:cytoplasm"/>
    <property type="evidence" value="ECO:0007669"/>
    <property type="project" value="UniProtKB-SubCell"/>
</dbReference>
<dbReference type="OrthoDB" id="3197277at2"/>
<evidence type="ECO:0000256" key="3">
    <source>
        <dbReference type="HAMAP-Rule" id="MF_00187"/>
    </source>
</evidence>
<comment type="caution">
    <text evidence="3">Lacks conserved residue(s) required for the propagation of feature annotation.</text>
</comment>
<gene>
    <name evidence="3" type="primary">fdhD</name>
    <name evidence="4" type="ORF">BFR47_02270</name>
</gene>
<proteinExistence type="inferred from homology"/>
<comment type="subcellular location">
    <subcellularLocation>
        <location evidence="3">Cytoplasm</location>
    </subcellularLocation>
</comment>
<dbReference type="EMBL" id="MDKE01000022">
    <property type="protein sequence ID" value="OIN09121.1"/>
    <property type="molecule type" value="Genomic_DNA"/>
</dbReference>
<dbReference type="InterPro" id="IPR016193">
    <property type="entry name" value="Cytidine_deaminase-like"/>
</dbReference>
<organism evidence="4 5">
    <name type="scientific">Oceanisphaera psychrotolerans</name>
    <dbReference type="NCBI Taxonomy" id="1414654"/>
    <lineage>
        <taxon>Bacteria</taxon>
        <taxon>Pseudomonadati</taxon>
        <taxon>Pseudomonadota</taxon>
        <taxon>Gammaproteobacteria</taxon>
        <taxon>Aeromonadales</taxon>
        <taxon>Aeromonadaceae</taxon>
        <taxon>Oceanisphaera</taxon>
    </lineage>
</organism>
<keyword evidence="1 3" id="KW-0963">Cytoplasm</keyword>
<evidence type="ECO:0000313" key="5">
    <source>
        <dbReference type="Proteomes" id="UP000243073"/>
    </source>
</evidence>
<comment type="similarity">
    <text evidence="3">Belongs to the FdhD family.</text>
</comment>
<name>A0A1J4QCQ5_9GAMM</name>